<feature type="compositionally biased region" description="Basic and acidic residues" evidence="1">
    <location>
        <begin position="151"/>
        <end position="161"/>
    </location>
</feature>
<protein>
    <submittedName>
        <fullName evidence="2">Uncharacterized protein</fullName>
    </submittedName>
</protein>
<comment type="caution">
    <text evidence="2">The sequence shown here is derived from an EMBL/GenBank/DDBJ whole genome shotgun (WGS) entry which is preliminary data.</text>
</comment>
<accession>A0A4Q2D9C3</accession>
<feature type="compositionally biased region" description="Low complexity" evidence="1">
    <location>
        <begin position="162"/>
        <end position="173"/>
    </location>
</feature>
<dbReference type="AlphaFoldDB" id="A0A4Q2D9C3"/>
<feature type="region of interest" description="Disordered" evidence="1">
    <location>
        <begin position="143"/>
        <end position="173"/>
    </location>
</feature>
<dbReference type="Proteomes" id="UP000290288">
    <property type="component" value="Unassembled WGS sequence"/>
</dbReference>
<gene>
    <name evidence="2" type="ORF">EST38_g9667</name>
</gene>
<name>A0A4Q2D9C3_9AGAR</name>
<feature type="region of interest" description="Disordered" evidence="1">
    <location>
        <begin position="1"/>
        <end position="23"/>
    </location>
</feature>
<evidence type="ECO:0000313" key="2">
    <source>
        <dbReference type="EMBL" id="RXW16180.1"/>
    </source>
</evidence>
<organism evidence="2 3">
    <name type="scientific">Candolleomyces aberdarensis</name>
    <dbReference type="NCBI Taxonomy" id="2316362"/>
    <lineage>
        <taxon>Eukaryota</taxon>
        <taxon>Fungi</taxon>
        <taxon>Dikarya</taxon>
        <taxon>Basidiomycota</taxon>
        <taxon>Agaricomycotina</taxon>
        <taxon>Agaricomycetes</taxon>
        <taxon>Agaricomycetidae</taxon>
        <taxon>Agaricales</taxon>
        <taxon>Agaricineae</taxon>
        <taxon>Psathyrellaceae</taxon>
        <taxon>Candolleomyces</taxon>
    </lineage>
</organism>
<evidence type="ECO:0000313" key="3">
    <source>
        <dbReference type="Proteomes" id="UP000290288"/>
    </source>
</evidence>
<dbReference type="STRING" id="2316362.A0A4Q2D9C3"/>
<reference evidence="2 3" key="1">
    <citation type="submission" date="2019-01" db="EMBL/GenBank/DDBJ databases">
        <title>Draft genome sequence of Psathyrella aberdarensis IHI B618.</title>
        <authorList>
            <person name="Buettner E."/>
            <person name="Kellner H."/>
        </authorList>
    </citation>
    <scope>NUCLEOTIDE SEQUENCE [LARGE SCALE GENOMIC DNA]</scope>
    <source>
        <strain evidence="2 3">IHI B618</strain>
    </source>
</reference>
<proteinExistence type="predicted"/>
<sequence length="173" mass="18810">MGEVLRNEQSKTTENTSGKISKQHYEFDNEDGKQCKMTVETSTCAATAAGSVPVVAKGFVWFNYEDKVSDQFIFSLRVLLDCSLRCSVPPRLTLTGGEHYKYSASIEEVLSVEERTSWIDVQGPVNTVTKANYETNCVKPGTGMKAALKKKGGEKEKEGGKKSSSGASAPPKT</sequence>
<keyword evidence="3" id="KW-1185">Reference proteome</keyword>
<dbReference type="EMBL" id="SDEE01000465">
    <property type="protein sequence ID" value="RXW16180.1"/>
    <property type="molecule type" value="Genomic_DNA"/>
</dbReference>
<feature type="compositionally biased region" description="Basic and acidic residues" evidence="1">
    <location>
        <begin position="1"/>
        <end position="11"/>
    </location>
</feature>
<dbReference type="OrthoDB" id="3010635at2759"/>
<evidence type="ECO:0000256" key="1">
    <source>
        <dbReference type="SAM" id="MobiDB-lite"/>
    </source>
</evidence>